<sequence length="354" mass="40230">MSSLTKRKASTEHSSAKIAWTNEDTGSTDDITTTMYWYIMTMAWFGLFYPFKIFKDGPKEQLLSKTKLPRCRKTVMHFGFCFSLAFLLGMNCVRATVGIFVGDFLDLTRNFKLVHATWVTLCFVNTASLLYVSYKPEGLRAFFDQWNKSRKYAFLHFGFKTNGRKIKMKVIVYLTIALILVVFNIVSVGTIMFGGFGFASDSFSLVFSAPFKPTTTVKVFVHLLNVINGIAWIFPVIFFILLCSTLKDDLETYNTFLNKQTKDNNGKIGQNLTQLRIMHLELCKTINSLDSSFSWLLFTWFVLNIGNGCFIAFLLLNTSYDMFGTSVLVFWLIASCVYIGATSILAAILQEKVI</sequence>
<feature type="transmembrane region" description="Helical" evidence="8">
    <location>
        <begin position="75"/>
        <end position="101"/>
    </location>
</feature>
<keyword evidence="4 8" id="KW-0812">Transmembrane</keyword>
<evidence type="ECO:0000256" key="1">
    <source>
        <dbReference type="ARBA" id="ARBA00004651"/>
    </source>
</evidence>
<protein>
    <recommendedName>
        <fullName evidence="11">Gustatory receptor</fullName>
    </recommendedName>
</protein>
<keyword evidence="7" id="KW-0675">Receptor</keyword>
<evidence type="ECO:0000256" key="6">
    <source>
        <dbReference type="ARBA" id="ARBA00023136"/>
    </source>
</evidence>
<keyword evidence="6 8" id="KW-0472">Membrane</keyword>
<dbReference type="GO" id="GO:0005886">
    <property type="term" value="C:plasma membrane"/>
    <property type="evidence" value="ECO:0007669"/>
    <property type="project" value="UniProtKB-SubCell"/>
</dbReference>
<feature type="transmembrane region" description="Helical" evidence="8">
    <location>
        <begin position="113"/>
        <end position="132"/>
    </location>
</feature>
<evidence type="ECO:0000256" key="8">
    <source>
        <dbReference type="SAM" id="Phobius"/>
    </source>
</evidence>
<comment type="caution">
    <text evidence="9">The sequence shown here is derived from an EMBL/GenBank/DDBJ whole genome shotgun (WGS) entry which is preliminary data.</text>
</comment>
<dbReference type="EMBL" id="CAJPWZ010001616">
    <property type="protein sequence ID" value="CAG2218929.1"/>
    <property type="molecule type" value="Genomic_DNA"/>
</dbReference>
<feature type="transmembrane region" description="Helical" evidence="8">
    <location>
        <begin position="293"/>
        <end position="316"/>
    </location>
</feature>
<proteinExistence type="inferred from homology"/>
<feature type="transmembrane region" description="Helical" evidence="8">
    <location>
        <begin position="328"/>
        <end position="349"/>
    </location>
</feature>
<evidence type="ECO:0000256" key="5">
    <source>
        <dbReference type="ARBA" id="ARBA00022989"/>
    </source>
</evidence>
<dbReference type="AlphaFoldDB" id="A0A8S3SL31"/>
<feature type="transmembrane region" description="Helical" evidence="8">
    <location>
        <begin position="219"/>
        <end position="242"/>
    </location>
</feature>
<evidence type="ECO:0000256" key="2">
    <source>
        <dbReference type="ARBA" id="ARBA00005327"/>
    </source>
</evidence>
<evidence type="ECO:0000256" key="3">
    <source>
        <dbReference type="ARBA" id="ARBA00022475"/>
    </source>
</evidence>
<dbReference type="OrthoDB" id="6478931at2759"/>
<dbReference type="PANTHER" id="PTHR21421:SF29">
    <property type="entry name" value="GUSTATORY RECEPTOR 5A FOR TREHALOSE-RELATED"/>
    <property type="match status" value="1"/>
</dbReference>
<evidence type="ECO:0008006" key="11">
    <source>
        <dbReference type="Google" id="ProtNLM"/>
    </source>
</evidence>
<organism evidence="9 10">
    <name type="scientific">Mytilus edulis</name>
    <name type="common">Blue mussel</name>
    <dbReference type="NCBI Taxonomy" id="6550"/>
    <lineage>
        <taxon>Eukaryota</taxon>
        <taxon>Metazoa</taxon>
        <taxon>Spiralia</taxon>
        <taxon>Lophotrochozoa</taxon>
        <taxon>Mollusca</taxon>
        <taxon>Bivalvia</taxon>
        <taxon>Autobranchia</taxon>
        <taxon>Pteriomorphia</taxon>
        <taxon>Mytilida</taxon>
        <taxon>Mytiloidea</taxon>
        <taxon>Mytilidae</taxon>
        <taxon>Mytilinae</taxon>
        <taxon>Mytilus</taxon>
    </lineage>
</organism>
<gene>
    <name evidence="9" type="ORF">MEDL_32535</name>
</gene>
<reference evidence="9" key="1">
    <citation type="submission" date="2021-03" db="EMBL/GenBank/DDBJ databases">
        <authorList>
            <person name="Bekaert M."/>
        </authorList>
    </citation>
    <scope>NUCLEOTIDE SEQUENCE</scope>
</reference>
<dbReference type="PANTHER" id="PTHR21421">
    <property type="entry name" value="GUSTATORY RECEPTOR"/>
    <property type="match status" value="1"/>
</dbReference>
<evidence type="ECO:0000256" key="4">
    <source>
        <dbReference type="ARBA" id="ARBA00022692"/>
    </source>
</evidence>
<evidence type="ECO:0000313" key="9">
    <source>
        <dbReference type="EMBL" id="CAG2218929.1"/>
    </source>
</evidence>
<feature type="transmembrane region" description="Helical" evidence="8">
    <location>
        <begin position="35"/>
        <end position="54"/>
    </location>
</feature>
<name>A0A8S3SL31_MYTED</name>
<evidence type="ECO:0000313" key="10">
    <source>
        <dbReference type="Proteomes" id="UP000683360"/>
    </source>
</evidence>
<dbReference type="Pfam" id="PF06151">
    <property type="entry name" value="Trehalose_recp"/>
    <property type="match status" value="1"/>
</dbReference>
<comment type="subcellular location">
    <subcellularLocation>
        <location evidence="1">Cell membrane</location>
        <topology evidence="1">Multi-pass membrane protein</topology>
    </subcellularLocation>
</comment>
<evidence type="ECO:0000256" key="7">
    <source>
        <dbReference type="ARBA" id="ARBA00023170"/>
    </source>
</evidence>
<dbReference type="GO" id="GO:0050916">
    <property type="term" value="P:sensory perception of sweet taste"/>
    <property type="evidence" value="ECO:0007669"/>
    <property type="project" value="UniProtKB-ARBA"/>
</dbReference>
<comment type="similarity">
    <text evidence="2">Belongs to the insect chemoreceptor superfamily. Gustatory receptor (GR) family. Gr5a subfamily.</text>
</comment>
<accession>A0A8S3SL31</accession>
<keyword evidence="10" id="KW-1185">Reference proteome</keyword>
<dbReference type="GO" id="GO:0008527">
    <property type="term" value="F:taste receptor activity"/>
    <property type="evidence" value="ECO:0007669"/>
    <property type="project" value="InterPro"/>
</dbReference>
<feature type="transmembrane region" description="Helical" evidence="8">
    <location>
        <begin position="170"/>
        <end position="199"/>
    </location>
</feature>
<dbReference type="Proteomes" id="UP000683360">
    <property type="component" value="Unassembled WGS sequence"/>
</dbReference>
<dbReference type="InterPro" id="IPR009318">
    <property type="entry name" value="Gustatory_rcpt"/>
</dbReference>
<keyword evidence="5 8" id="KW-1133">Transmembrane helix</keyword>
<keyword evidence="3" id="KW-1003">Cell membrane</keyword>